<dbReference type="PROSITE" id="PS00028">
    <property type="entry name" value="ZINC_FINGER_C2H2_1"/>
    <property type="match status" value="1"/>
</dbReference>
<evidence type="ECO:0000313" key="4">
    <source>
        <dbReference type="Proteomes" id="UP000799423"/>
    </source>
</evidence>
<organism evidence="3 4">
    <name type="scientific">Plenodomus tracheiphilus IPT5</name>
    <dbReference type="NCBI Taxonomy" id="1408161"/>
    <lineage>
        <taxon>Eukaryota</taxon>
        <taxon>Fungi</taxon>
        <taxon>Dikarya</taxon>
        <taxon>Ascomycota</taxon>
        <taxon>Pezizomycotina</taxon>
        <taxon>Dothideomycetes</taxon>
        <taxon>Pleosporomycetidae</taxon>
        <taxon>Pleosporales</taxon>
        <taxon>Pleosporineae</taxon>
        <taxon>Leptosphaeriaceae</taxon>
        <taxon>Plenodomus</taxon>
    </lineage>
</organism>
<dbReference type="InterPro" id="IPR013087">
    <property type="entry name" value="Znf_C2H2_type"/>
</dbReference>
<dbReference type="EMBL" id="MU006344">
    <property type="protein sequence ID" value="KAF2845590.1"/>
    <property type="molecule type" value="Genomic_DNA"/>
</dbReference>
<name>A0A6A7AQJ9_9PLEO</name>
<gene>
    <name evidence="3" type="ORF">T440DRAFT_260852</name>
</gene>
<dbReference type="AlphaFoldDB" id="A0A6A7AQJ9"/>
<feature type="region of interest" description="Disordered" evidence="1">
    <location>
        <begin position="558"/>
        <end position="582"/>
    </location>
</feature>
<evidence type="ECO:0000259" key="2">
    <source>
        <dbReference type="PROSITE" id="PS00028"/>
    </source>
</evidence>
<sequence length="582" mass="66314">MATNRDSDLNLISTRVQGCLASFQQVVNAYSIAKPNIARKLSRVRLENEVGRFKLWSGNCAAHRHGKASLDYKLREASHIRERIVRLLKSLSMVLQEVLDILWGNKIPWEDLSDSGSDTEDEILESGALETSELDQLATEIADINTYLMRLSVAIRNPAPHDRFKAAGSLVQSFPEPIDINHVQAKFSLAQQYLAVRLGTANSRRRQYLLYRETHREKLGYGLESDEPVDVIDNTEASSLPSAVRTNNPDLRLLETDPYETEELETTYSFSEHDATRLRPPSLPEQGRDGQAFECPLCLRFISERSDASYHKHIYQDLQPYMCTYEDCKTPDCTYESRREWFRHEKEMHWKRWECINGCNQTFISSDTIRAHIQQTHPAVAHATLIEAVVRSCERQNPFNTGTKCPFCPRQIPTSDRYRSHVGKHFEDVALFVIPSHLMGIEKTEEEESREDDLVSQTSESVEADPNPQITDENTFLPSNTPEANAPTQDDEVISEADNNAWNEAVWHDDRLGPSLPPEPDGWNPTFNTPHNFPSSLPLYPSGKFTAHGVEHTYKLSVPNTNNLKQSDQDLSEPESMFLNLE</sequence>
<dbReference type="PANTHER" id="PTHR35391:SF7">
    <property type="entry name" value="C2H2-TYPE DOMAIN-CONTAINING PROTEIN"/>
    <property type="match status" value="1"/>
</dbReference>
<feature type="domain" description="C2H2-type" evidence="2">
    <location>
        <begin position="355"/>
        <end position="377"/>
    </location>
</feature>
<proteinExistence type="predicted"/>
<keyword evidence="4" id="KW-1185">Reference proteome</keyword>
<dbReference type="Proteomes" id="UP000799423">
    <property type="component" value="Unassembled WGS sequence"/>
</dbReference>
<reference evidence="3" key="1">
    <citation type="submission" date="2020-01" db="EMBL/GenBank/DDBJ databases">
        <authorList>
            <consortium name="DOE Joint Genome Institute"/>
            <person name="Haridas S."/>
            <person name="Albert R."/>
            <person name="Binder M."/>
            <person name="Bloem J."/>
            <person name="Labutti K."/>
            <person name="Salamov A."/>
            <person name="Andreopoulos B."/>
            <person name="Baker S.E."/>
            <person name="Barry K."/>
            <person name="Bills G."/>
            <person name="Bluhm B.H."/>
            <person name="Cannon C."/>
            <person name="Castanera R."/>
            <person name="Culley D.E."/>
            <person name="Daum C."/>
            <person name="Ezra D."/>
            <person name="Gonzalez J.B."/>
            <person name="Henrissat B."/>
            <person name="Kuo A."/>
            <person name="Liang C."/>
            <person name="Lipzen A."/>
            <person name="Lutzoni F."/>
            <person name="Magnuson J."/>
            <person name="Mondo S."/>
            <person name="Nolan M."/>
            <person name="Ohm R."/>
            <person name="Pangilinan J."/>
            <person name="Park H.-J."/>
            <person name="Ramirez L."/>
            <person name="Alfaro M."/>
            <person name="Sun H."/>
            <person name="Tritt A."/>
            <person name="Yoshinaga Y."/>
            <person name="Zwiers L.-H."/>
            <person name="Turgeon B.G."/>
            <person name="Goodwin S.B."/>
            <person name="Spatafora J.W."/>
            <person name="Crous P.W."/>
            <person name="Grigoriev I.V."/>
        </authorList>
    </citation>
    <scope>NUCLEOTIDE SEQUENCE</scope>
    <source>
        <strain evidence="3">IPT5</strain>
    </source>
</reference>
<evidence type="ECO:0000256" key="1">
    <source>
        <dbReference type="SAM" id="MobiDB-lite"/>
    </source>
</evidence>
<evidence type="ECO:0000313" key="3">
    <source>
        <dbReference type="EMBL" id="KAF2845590.1"/>
    </source>
</evidence>
<accession>A0A6A7AQJ9</accession>
<feature type="compositionally biased region" description="Polar residues" evidence="1">
    <location>
        <begin position="468"/>
        <end position="487"/>
    </location>
</feature>
<dbReference type="PANTHER" id="PTHR35391">
    <property type="entry name" value="C2H2-TYPE DOMAIN-CONTAINING PROTEIN-RELATED"/>
    <property type="match status" value="1"/>
</dbReference>
<dbReference type="SMART" id="SM00355">
    <property type="entry name" value="ZnF_C2H2"/>
    <property type="match status" value="3"/>
</dbReference>
<protein>
    <recommendedName>
        <fullName evidence="2">C2H2-type domain-containing protein</fullName>
    </recommendedName>
</protein>
<dbReference type="OrthoDB" id="20872at2759"/>
<feature type="region of interest" description="Disordered" evidence="1">
    <location>
        <begin position="443"/>
        <end position="487"/>
    </location>
</feature>